<proteinExistence type="predicted"/>
<evidence type="ECO:0000313" key="2">
    <source>
        <dbReference type="EMBL" id="GMF26828.1"/>
    </source>
</evidence>
<dbReference type="PANTHER" id="PTHR23274">
    <property type="entry name" value="DNA HELICASE-RELATED"/>
    <property type="match status" value="1"/>
</dbReference>
<dbReference type="InterPro" id="IPR049163">
    <property type="entry name" value="Pif1-like_2B_dom"/>
</dbReference>
<dbReference type="Pfam" id="PF21530">
    <property type="entry name" value="Pif1_2B_dom"/>
    <property type="match status" value="1"/>
</dbReference>
<sequence>MVTFGTSSSPKILICVYNNGFPPHELMLKKEAPTKPMRSLNPGLGYCNGTRLRVVELKPNIIHTKIKTGERRGQDVLIPIIVFKSDGNDASFPFQLRRKQFLVQTAFAMTIKKVQEQTMHNLGLYLASPCISRCQL</sequence>
<dbReference type="GO" id="GO:0006260">
    <property type="term" value="P:DNA replication"/>
    <property type="evidence" value="ECO:0007669"/>
    <property type="project" value="TreeGrafter"/>
</dbReference>
<accession>A0A9W6U791</accession>
<dbReference type="AlphaFoldDB" id="A0A9W6U791"/>
<feature type="domain" description="DNA helicase Pif1-like 2B" evidence="1">
    <location>
        <begin position="18"/>
        <end position="57"/>
    </location>
</feature>
<gene>
    <name evidence="2" type="ORF">Pfra01_000516200</name>
</gene>
<protein>
    <submittedName>
        <fullName evidence="2">Unnamed protein product</fullName>
    </submittedName>
</protein>
<keyword evidence="3" id="KW-1185">Reference proteome</keyword>
<dbReference type="Proteomes" id="UP001165121">
    <property type="component" value="Unassembled WGS sequence"/>
</dbReference>
<dbReference type="GO" id="GO:0005657">
    <property type="term" value="C:replication fork"/>
    <property type="evidence" value="ECO:0007669"/>
    <property type="project" value="TreeGrafter"/>
</dbReference>
<evidence type="ECO:0000259" key="1">
    <source>
        <dbReference type="Pfam" id="PF21530"/>
    </source>
</evidence>
<name>A0A9W6U791_9STRA</name>
<dbReference type="EMBL" id="BSXT01000417">
    <property type="protein sequence ID" value="GMF26828.1"/>
    <property type="molecule type" value="Genomic_DNA"/>
</dbReference>
<evidence type="ECO:0000313" key="3">
    <source>
        <dbReference type="Proteomes" id="UP001165121"/>
    </source>
</evidence>
<dbReference type="OrthoDB" id="95750at2759"/>
<dbReference type="SUPFAM" id="SSF52540">
    <property type="entry name" value="P-loop containing nucleoside triphosphate hydrolases"/>
    <property type="match status" value="1"/>
</dbReference>
<organism evidence="2 3">
    <name type="scientific">Phytophthora fragariaefolia</name>
    <dbReference type="NCBI Taxonomy" id="1490495"/>
    <lineage>
        <taxon>Eukaryota</taxon>
        <taxon>Sar</taxon>
        <taxon>Stramenopiles</taxon>
        <taxon>Oomycota</taxon>
        <taxon>Peronosporomycetes</taxon>
        <taxon>Peronosporales</taxon>
        <taxon>Peronosporaceae</taxon>
        <taxon>Phytophthora</taxon>
    </lineage>
</organism>
<comment type="caution">
    <text evidence="2">The sequence shown here is derived from an EMBL/GenBank/DDBJ whole genome shotgun (WGS) entry which is preliminary data.</text>
</comment>
<dbReference type="PANTHER" id="PTHR23274:SF51">
    <property type="entry name" value="OS03G0423850 PROTEIN"/>
    <property type="match status" value="1"/>
</dbReference>
<dbReference type="InterPro" id="IPR027417">
    <property type="entry name" value="P-loop_NTPase"/>
</dbReference>
<reference evidence="2" key="1">
    <citation type="submission" date="2023-04" db="EMBL/GenBank/DDBJ databases">
        <title>Phytophthora fragariaefolia NBRC 109709.</title>
        <authorList>
            <person name="Ichikawa N."/>
            <person name="Sato H."/>
            <person name="Tonouchi N."/>
        </authorList>
    </citation>
    <scope>NUCLEOTIDE SEQUENCE</scope>
    <source>
        <strain evidence="2">NBRC 109709</strain>
    </source>
</reference>